<dbReference type="InterPro" id="IPR036390">
    <property type="entry name" value="WH_DNA-bd_sf"/>
</dbReference>
<dbReference type="Proteomes" id="UP001242513">
    <property type="component" value="Chromosome"/>
</dbReference>
<dbReference type="SUPFAM" id="SSF46785">
    <property type="entry name" value="Winged helix' DNA-binding domain"/>
    <property type="match status" value="1"/>
</dbReference>
<dbReference type="Gene3D" id="1.10.10.10">
    <property type="entry name" value="Winged helix-like DNA-binding domain superfamily/Winged helix DNA-binding domain"/>
    <property type="match status" value="1"/>
</dbReference>
<gene>
    <name evidence="2" type="ORF">QEJ78_03620</name>
    <name evidence="1" type="ORF">SAMN02983011_00095</name>
</gene>
<keyword evidence="3" id="KW-1185">Reference proteome</keyword>
<evidence type="ECO:0000313" key="3">
    <source>
        <dbReference type="Proteomes" id="UP000181860"/>
    </source>
</evidence>
<organism evidence="2 4">
    <name type="scientific">Lactobacillus kefiranofaciens</name>
    <dbReference type="NCBI Taxonomy" id="267818"/>
    <lineage>
        <taxon>Bacteria</taxon>
        <taxon>Bacillati</taxon>
        <taxon>Bacillota</taxon>
        <taxon>Bacilli</taxon>
        <taxon>Lactobacillales</taxon>
        <taxon>Lactobacillaceae</taxon>
        <taxon>Lactobacillus</taxon>
    </lineage>
</organism>
<evidence type="ECO:0000313" key="4">
    <source>
        <dbReference type="Proteomes" id="UP001242513"/>
    </source>
</evidence>
<dbReference type="InterPro" id="IPR036388">
    <property type="entry name" value="WH-like_DNA-bd_sf"/>
</dbReference>
<dbReference type="EMBL" id="CP123735">
    <property type="protein sequence ID" value="WGO86555.1"/>
    <property type="molecule type" value="Genomic_DNA"/>
</dbReference>
<reference evidence="2" key="2">
    <citation type="journal article" date="2022" name="Food Funct.">
        <title>Lactobacillus kefiranofaciens ZW18 from Kefir enhances the anti-tumor effect of anti-programmed cell death 1 (PD-1) immunotherapy by modulating the gut microbiota.</title>
        <authorList>
            <person name="Zhao J."/>
            <person name="Wang Y."/>
            <person name="Wang J."/>
            <person name="Lv M."/>
            <person name="Zhou C."/>
            <person name="Jia L."/>
            <person name="Geng W."/>
        </authorList>
    </citation>
    <scope>NUCLEOTIDE SEQUENCE</scope>
    <source>
        <strain evidence="2">ZW18</strain>
    </source>
</reference>
<sequence>MMTENTIGSFFTKMSNEVEKQMDEDLKNFGITANELEVLIELRYHKHGKKLEKLAKAIHVNDEKLKTLTTPLATKKLITISNDTAMDTDEGKELCKKVAQHRRDTDQTITAMLSKDETLGLVNVLKKMLKEEES</sequence>
<reference evidence="2" key="3">
    <citation type="submission" date="2023-04" db="EMBL/GenBank/DDBJ databases">
        <authorList>
            <person name="Wang Y."/>
        </authorList>
    </citation>
    <scope>NUCLEOTIDE SEQUENCE</scope>
    <source>
        <strain evidence="2">ZW18</strain>
    </source>
</reference>
<reference evidence="1 3" key="1">
    <citation type="submission" date="2016-10" db="EMBL/GenBank/DDBJ databases">
        <authorList>
            <person name="Varghese N."/>
            <person name="Submissions S."/>
        </authorList>
    </citation>
    <scope>NUCLEOTIDE SEQUENCE [LARGE SCALE GENOMIC DNA]</scope>
    <source>
        <strain evidence="1 3">ATCC 43761</strain>
    </source>
</reference>
<evidence type="ECO:0000313" key="2">
    <source>
        <dbReference type="EMBL" id="WGO86555.1"/>
    </source>
</evidence>
<dbReference type="Proteomes" id="UP000181860">
    <property type="component" value="Unassembled WGS sequence"/>
</dbReference>
<dbReference type="EMBL" id="FMXC01000001">
    <property type="protein sequence ID" value="SDA37325.1"/>
    <property type="molecule type" value="Genomic_DNA"/>
</dbReference>
<proteinExistence type="predicted"/>
<dbReference type="AlphaFoldDB" id="A0AAX3UFS8"/>
<name>A0AAX3UFS8_9LACO</name>
<evidence type="ECO:0000313" key="1">
    <source>
        <dbReference type="EMBL" id="SDA37325.1"/>
    </source>
</evidence>
<protein>
    <submittedName>
        <fullName evidence="2">MarR family transcriptional regulator</fullName>
    </submittedName>
</protein>
<accession>A0AAX3UFS8</accession>